<sequence>MSEAQRWTVKNTLPNSDGGTPFIRPEVVLAADFDRVTADRDALQRDLEQQKRYVEINANSAHGKHMEGLRYRDERDALQQRLTAADERVDVLEAGVKWESDRNALLLASLTEAEDMLSVTSLEAGQRIEVLEGVVGEVLDAVGREPLDLEAVLRLRARMRSALKPTEGAGDDA</sequence>
<comment type="caution">
    <text evidence="2">The sequence shown here is derived from an EMBL/GenBank/DDBJ whole genome shotgun (WGS) entry which is preliminary data.</text>
</comment>
<feature type="compositionally biased region" description="Polar residues" evidence="1">
    <location>
        <begin position="8"/>
        <end position="18"/>
    </location>
</feature>
<evidence type="ECO:0000256" key="1">
    <source>
        <dbReference type="SAM" id="MobiDB-lite"/>
    </source>
</evidence>
<evidence type="ECO:0000313" key="2">
    <source>
        <dbReference type="EMBL" id="MBE8594032.1"/>
    </source>
</evidence>
<protein>
    <submittedName>
        <fullName evidence="2">Uncharacterized protein</fullName>
    </submittedName>
</protein>
<reference evidence="2 3" key="1">
    <citation type="submission" date="2020-10" db="EMBL/GenBank/DDBJ databases">
        <title>The draft genomes of Cyclamen pathogen Pseudomonas sp.</title>
        <authorList>
            <person name="Fujikawa T."/>
            <person name="Sawada H."/>
        </authorList>
    </citation>
    <scope>NUCLEOTIDE SEQUENCE [LARGE SCALE GENOMIC DNA]</scope>
    <source>
        <strain evidence="2 3">MAFF 301449</strain>
    </source>
</reference>
<dbReference type="EMBL" id="JADDUM010000236">
    <property type="protein sequence ID" value="MBE8594032.1"/>
    <property type="molecule type" value="Genomic_DNA"/>
</dbReference>
<proteinExistence type="predicted"/>
<dbReference type="RefSeq" id="WP_193864240.1">
    <property type="nucleotide sequence ID" value="NZ_JADDUM010000236.1"/>
</dbReference>
<evidence type="ECO:0000313" key="3">
    <source>
        <dbReference type="Proteomes" id="UP000613075"/>
    </source>
</evidence>
<gene>
    <name evidence="2" type="ORF">IQK56_25680</name>
</gene>
<dbReference type="Proteomes" id="UP000613075">
    <property type="component" value="Unassembled WGS sequence"/>
</dbReference>
<feature type="region of interest" description="Disordered" evidence="1">
    <location>
        <begin position="1"/>
        <end position="21"/>
    </location>
</feature>
<keyword evidence="3" id="KW-1185">Reference proteome</keyword>
<organism evidence="2 3">
    <name type="scientific">Pseudomonas cyclaminis</name>
    <dbReference type="NCBI Taxonomy" id="2781239"/>
    <lineage>
        <taxon>Bacteria</taxon>
        <taxon>Pseudomonadati</taxon>
        <taxon>Pseudomonadota</taxon>
        <taxon>Gammaproteobacteria</taxon>
        <taxon>Pseudomonadales</taxon>
        <taxon>Pseudomonadaceae</taxon>
        <taxon>Pseudomonas</taxon>
    </lineage>
</organism>
<name>A0ABR9SYM4_9PSED</name>
<accession>A0ABR9SYM4</accession>